<keyword evidence="1" id="KW-0479">Metal-binding</keyword>
<evidence type="ECO:0000256" key="3">
    <source>
        <dbReference type="ARBA" id="ARBA00022833"/>
    </source>
</evidence>
<dbReference type="InterPro" id="IPR020460">
    <property type="entry name" value="Znf_C4-type_bac"/>
</dbReference>
<feature type="zinc finger region" description="dksA C4-type" evidence="4">
    <location>
        <begin position="86"/>
        <end position="110"/>
    </location>
</feature>
<dbReference type="GO" id="GO:0008270">
    <property type="term" value="F:zinc ion binding"/>
    <property type="evidence" value="ECO:0007669"/>
    <property type="project" value="UniProtKB-KW"/>
</dbReference>
<evidence type="ECO:0000256" key="4">
    <source>
        <dbReference type="PROSITE-ProRule" id="PRU00510"/>
    </source>
</evidence>
<dbReference type="PANTHER" id="PTHR33823">
    <property type="entry name" value="RNA POLYMERASE-BINDING TRANSCRIPTION FACTOR DKSA-RELATED"/>
    <property type="match status" value="1"/>
</dbReference>
<sequence>MTPKQQEDFLQQLLALHAELTGKAPMRIEPNRTDEARVGGDEDEQPLNEMMQTIASSRNRNTDGTLARVVKALGKLREDPDSFGECEECGEEIPMGRLKAMPYAEFCVVCQNNKDGPKGPVRRKHLTDYKG</sequence>
<evidence type="ECO:0000259" key="6">
    <source>
        <dbReference type="Pfam" id="PF01258"/>
    </source>
</evidence>
<evidence type="ECO:0000256" key="2">
    <source>
        <dbReference type="ARBA" id="ARBA00022771"/>
    </source>
</evidence>
<dbReference type="PANTHER" id="PTHR33823:SF4">
    <property type="entry name" value="GENERAL STRESS PROTEIN 16O"/>
    <property type="match status" value="1"/>
</dbReference>
<protein>
    <submittedName>
        <fullName evidence="7">TraR/DksA family transcriptional regulator</fullName>
    </submittedName>
</protein>
<dbReference type="OrthoDB" id="1121111at2"/>
<dbReference type="InterPro" id="IPR020458">
    <property type="entry name" value="Znf_DskA_TraR_CS"/>
</dbReference>
<comment type="caution">
    <text evidence="7">The sequence shown here is derived from an EMBL/GenBank/DDBJ whole genome shotgun (WGS) entry which is preliminary data.</text>
</comment>
<name>A0A3A8HG64_9BACT</name>
<proteinExistence type="predicted"/>
<reference evidence="7 8" key="1">
    <citation type="submission" date="2020-05" db="EMBL/GenBank/DDBJ databases">
        <authorList>
            <person name="Whitworth D."/>
        </authorList>
    </citation>
    <scope>NUCLEOTIDE SEQUENCE [LARGE SCALE GENOMIC DNA]</scope>
    <source>
        <strain evidence="7 8">AB043B</strain>
    </source>
</reference>
<keyword evidence="2" id="KW-0863">Zinc-finger</keyword>
<gene>
    <name evidence="7" type="ORF">HMI49_28050</name>
</gene>
<dbReference type="PRINTS" id="PR00618">
    <property type="entry name" value="DKSAZNFINGER"/>
</dbReference>
<dbReference type="PROSITE" id="PS01102">
    <property type="entry name" value="ZF_DKSA_1"/>
    <property type="match status" value="1"/>
</dbReference>
<evidence type="ECO:0000313" key="7">
    <source>
        <dbReference type="EMBL" id="NOK37059.1"/>
    </source>
</evidence>
<accession>A0A3A8HG64</accession>
<dbReference type="InterPro" id="IPR000962">
    <property type="entry name" value="Znf_DskA_TraR"/>
</dbReference>
<dbReference type="PROSITE" id="PS51128">
    <property type="entry name" value="ZF_DKSA_2"/>
    <property type="match status" value="1"/>
</dbReference>
<dbReference type="Pfam" id="PF01258">
    <property type="entry name" value="zf-dskA_traR"/>
    <property type="match status" value="1"/>
</dbReference>
<keyword evidence="8" id="KW-1185">Reference proteome</keyword>
<evidence type="ECO:0000256" key="5">
    <source>
        <dbReference type="SAM" id="MobiDB-lite"/>
    </source>
</evidence>
<dbReference type="Proteomes" id="UP000563426">
    <property type="component" value="Unassembled WGS sequence"/>
</dbReference>
<dbReference type="SUPFAM" id="SSF57716">
    <property type="entry name" value="Glucocorticoid receptor-like (DNA-binding domain)"/>
    <property type="match status" value="1"/>
</dbReference>
<dbReference type="RefSeq" id="WP_120529928.1">
    <property type="nucleotide sequence ID" value="NZ_JABFJV010000201.1"/>
</dbReference>
<evidence type="ECO:0000256" key="1">
    <source>
        <dbReference type="ARBA" id="ARBA00022723"/>
    </source>
</evidence>
<evidence type="ECO:0000313" key="8">
    <source>
        <dbReference type="Proteomes" id="UP000563426"/>
    </source>
</evidence>
<organism evidence="7 8">
    <name type="scientific">Corallococcus exercitus</name>
    <dbReference type="NCBI Taxonomy" id="2316736"/>
    <lineage>
        <taxon>Bacteria</taxon>
        <taxon>Pseudomonadati</taxon>
        <taxon>Myxococcota</taxon>
        <taxon>Myxococcia</taxon>
        <taxon>Myxococcales</taxon>
        <taxon>Cystobacterineae</taxon>
        <taxon>Myxococcaceae</taxon>
        <taxon>Corallococcus</taxon>
    </lineage>
</organism>
<dbReference type="EMBL" id="JABFJV010000201">
    <property type="protein sequence ID" value="NOK37059.1"/>
    <property type="molecule type" value="Genomic_DNA"/>
</dbReference>
<dbReference type="AlphaFoldDB" id="A0A3A8HG64"/>
<feature type="region of interest" description="Disordered" evidence="5">
    <location>
        <begin position="24"/>
        <end position="46"/>
    </location>
</feature>
<feature type="compositionally biased region" description="Basic and acidic residues" evidence="5">
    <location>
        <begin position="29"/>
        <end position="40"/>
    </location>
</feature>
<keyword evidence="3" id="KW-0862">Zinc</keyword>
<dbReference type="Gene3D" id="1.20.120.910">
    <property type="entry name" value="DksA, coiled-coil domain"/>
    <property type="match status" value="1"/>
</dbReference>
<feature type="domain" description="Zinc finger DksA/TraR C4-type" evidence="6">
    <location>
        <begin position="82"/>
        <end position="112"/>
    </location>
</feature>